<evidence type="ECO:0000313" key="10">
    <source>
        <dbReference type="Proteomes" id="UP000248961"/>
    </source>
</evidence>
<evidence type="ECO:0000256" key="1">
    <source>
        <dbReference type="ARBA" id="ARBA00022741"/>
    </source>
</evidence>
<keyword evidence="6" id="KW-0378">Hydrolase</keyword>
<feature type="short sequence motif" description="Histidine triad motif" evidence="5">
    <location>
        <begin position="101"/>
        <end position="105"/>
    </location>
</feature>
<dbReference type="Pfam" id="PF01230">
    <property type="entry name" value="HIT"/>
    <property type="match status" value="1"/>
</dbReference>
<comment type="catalytic activity">
    <reaction evidence="6">
        <text>P(1),P(3)-bis(5'-adenosyl) triphosphate + H2O = AMP + ADP + 2 H(+)</text>
        <dbReference type="Rhea" id="RHEA:13893"/>
        <dbReference type="ChEBI" id="CHEBI:15377"/>
        <dbReference type="ChEBI" id="CHEBI:15378"/>
        <dbReference type="ChEBI" id="CHEBI:58529"/>
        <dbReference type="ChEBI" id="CHEBI:456215"/>
        <dbReference type="ChEBI" id="CHEBI:456216"/>
        <dbReference type="EC" id="3.6.1.29"/>
    </reaction>
</comment>
<dbReference type="InterPro" id="IPR036265">
    <property type="entry name" value="HIT-like_sf"/>
</dbReference>
<organism evidence="9 10">
    <name type="scientific">Aspergillus homomorphus (strain CBS 101889)</name>
    <dbReference type="NCBI Taxonomy" id="1450537"/>
    <lineage>
        <taxon>Eukaryota</taxon>
        <taxon>Fungi</taxon>
        <taxon>Dikarya</taxon>
        <taxon>Ascomycota</taxon>
        <taxon>Pezizomycotina</taxon>
        <taxon>Eurotiomycetes</taxon>
        <taxon>Eurotiomycetidae</taxon>
        <taxon>Eurotiales</taxon>
        <taxon>Aspergillaceae</taxon>
        <taxon>Aspergillus</taxon>
        <taxon>Aspergillus subgen. Circumdati</taxon>
    </lineage>
</organism>
<evidence type="ECO:0000256" key="2">
    <source>
        <dbReference type="PIRSR" id="PIRSR639383-1"/>
    </source>
</evidence>
<protein>
    <recommendedName>
        <fullName evidence="6">Bis(5'-adenosyl)-triphosphatase</fullName>
        <ecNumber evidence="6">3.6.1.29</ecNumber>
    </recommendedName>
</protein>
<feature type="region of interest" description="Disordered" evidence="7">
    <location>
        <begin position="141"/>
        <end position="178"/>
    </location>
</feature>
<dbReference type="InterPro" id="IPR011146">
    <property type="entry name" value="HIT-like"/>
</dbReference>
<dbReference type="GeneID" id="37195665"/>
<reference evidence="9 10" key="1">
    <citation type="submission" date="2018-02" db="EMBL/GenBank/DDBJ databases">
        <title>The genomes of Aspergillus section Nigri reveals drivers in fungal speciation.</title>
        <authorList>
            <consortium name="DOE Joint Genome Institute"/>
            <person name="Vesth T.C."/>
            <person name="Nybo J."/>
            <person name="Theobald S."/>
            <person name="Brandl J."/>
            <person name="Frisvad J.C."/>
            <person name="Nielsen K.F."/>
            <person name="Lyhne E.K."/>
            <person name="Kogle M.E."/>
            <person name="Kuo A."/>
            <person name="Riley R."/>
            <person name="Clum A."/>
            <person name="Nolan M."/>
            <person name="Lipzen A."/>
            <person name="Salamov A."/>
            <person name="Henrissat B."/>
            <person name="Wiebenga A."/>
            <person name="De vries R.P."/>
            <person name="Grigoriev I.V."/>
            <person name="Mortensen U.H."/>
            <person name="Andersen M.R."/>
            <person name="Baker S.E."/>
        </authorList>
    </citation>
    <scope>NUCLEOTIDE SEQUENCE [LARGE SCALE GENOMIC DNA]</scope>
    <source>
        <strain evidence="9 10">CBS 101889</strain>
    </source>
</reference>
<evidence type="ECO:0000256" key="5">
    <source>
        <dbReference type="PROSITE-ProRule" id="PRU00464"/>
    </source>
</evidence>
<dbReference type="Proteomes" id="UP000248961">
    <property type="component" value="Unassembled WGS sequence"/>
</dbReference>
<keyword evidence="10" id="KW-1185">Reference proteome</keyword>
<evidence type="ECO:0000313" key="9">
    <source>
        <dbReference type="EMBL" id="RAL17683.1"/>
    </source>
</evidence>
<feature type="binding site" evidence="3">
    <location>
        <position position="105"/>
    </location>
    <ligand>
        <name>substrate</name>
    </ligand>
</feature>
<evidence type="ECO:0000256" key="7">
    <source>
        <dbReference type="SAM" id="MobiDB-lite"/>
    </source>
</evidence>
<accession>A0A395IES4</accession>
<dbReference type="RefSeq" id="XP_025556837.1">
    <property type="nucleotide sequence ID" value="XM_025691376.1"/>
</dbReference>
<feature type="compositionally biased region" description="Basic and acidic residues" evidence="7">
    <location>
        <begin position="162"/>
        <end position="175"/>
    </location>
</feature>
<feature type="active site" description="Tele-AMP-histidine intermediate" evidence="2">
    <location>
        <position position="103"/>
    </location>
</feature>
<comment type="cofactor">
    <cofactor evidence="6">
        <name>Mn(2+)</name>
        <dbReference type="ChEBI" id="CHEBI:29035"/>
    </cofactor>
</comment>
<dbReference type="GO" id="GO:0047710">
    <property type="term" value="F:bis(5'-adenosyl)-triphosphatase activity"/>
    <property type="evidence" value="ECO:0007669"/>
    <property type="project" value="UniProtKB-UniRule"/>
</dbReference>
<evidence type="ECO:0000259" key="8">
    <source>
        <dbReference type="PROSITE" id="PS51084"/>
    </source>
</evidence>
<dbReference type="EC" id="3.6.1.29" evidence="6"/>
<feature type="binding site" evidence="3">
    <location>
        <position position="34"/>
    </location>
    <ligand>
        <name>substrate</name>
    </ligand>
</feature>
<dbReference type="PANTHER" id="PTHR46243:SF1">
    <property type="entry name" value="BIS(5'-ADENOSYL)-TRIPHOSPHATASE"/>
    <property type="match status" value="1"/>
</dbReference>
<dbReference type="PROSITE" id="PS51084">
    <property type="entry name" value="HIT_2"/>
    <property type="match status" value="1"/>
</dbReference>
<evidence type="ECO:0000256" key="3">
    <source>
        <dbReference type="PIRSR" id="PIRSR639383-2"/>
    </source>
</evidence>
<gene>
    <name evidence="9" type="ORF">BO97DRAFT_333767</name>
</gene>
<sequence length="194" mass="21315">MSTAILKAAPIHFGPFIVTTQVFHLTPQTYALVNLKPILPGHVLVSPRRVVPRVSDLTATETADLFLTVRRVARLVERVYGASSLNIAIQDGADAGQSVPHVHAHVIPRRAADLESRGGVDVVYEILESEEGDLGRILSEREGEEQGQGQGQGANGGRRRFPKVDNEERRARSLEEMEAEASMLMREMEKLGDD</sequence>
<dbReference type="InterPro" id="IPR051884">
    <property type="entry name" value="Bis(5'-adenosyl)-TPase_reg"/>
</dbReference>
<dbReference type="OrthoDB" id="680339at2759"/>
<keyword evidence="1 6" id="KW-0547">Nucleotide-binding</keyword>
<feature type="binding site" evidence="3">
    <location>
        <begin position="96"/>
        <end position="99"/>
    </location>
    <ligand>
        <name>substrate</name>
    </ligand>
</feature>
<evidence type="ECO:0000256" key="6">
    <source>
        <dbReference type="RuleBase" id="RU366076"/>
    </source>
</evidence>
<feature type="site" description="Important for induction of apoptosis" evidence="4">
    <location>
        <position position="124"/>
    </location>
</feature>
<name>A0A395IES4_ASPHC</name>
<feature type="binding site" evidence="3">
    <location>
        <position position="90"/>
    </location>
    <ligand>
        <name>substrate</name>
    </ligand>
</feature>
<dbReference type="AlphaFoldDB" id="A0A395IES4"/>
<dbReference type="SUPFAM" id="SSF54197">
    <property type="entry name" value="HIT-like"/>
    <property type="match status" value="1"/>
</dbReference>
<dbReference type="PANTHER" id="PTHR46243">
    <property type="entry name" value="BIS(5'-ADENOSYL)-TRIPHOSPHATASE"/>
    <property type="match status" value="1"/>
</dbReference>
<dbReference type="EMBL" id="KZ824267">
    <property type="protein sequence ID" value="RAL17683.1"/>
    <property type="molecule type" value="Genomic_DNA"/>
</dbReference>
<dbReference type="GO" id="GO:0000166">
    <property type="term" value="F:nucleotide binding"/>
    <property type="evidence" value="ECO:0007669"/>
    <property type="project" value="UniProtKB-KW"/>
</dbReference>
<dbReference type="VEuPathDB" id="FungiDB:BO97DRAFT_333767"/>
<dbReference type="Gene3D" id="3.30.428.10">
    <property type="entry name" value="HIT-like"/>
    <property type="match status" value="1"/>
</dbReference>
<feature type="domain" description="HIT" evidence="8">
    <location>
        <begin position="4"/>
        <end position="116"/>
    </location>
</feature>
<dbReference type="InterPro" id="IPR039383">
    <property type="entry name" value="FHIT"/>
</dbReference>
<dbReference type="CDD" id="cd01275">
    <property type="entry name" value="FHIT"/>
    <property type="match status" value="1"/>
</dbReference>
<proteinExistence type="predicted"/>
<dbReference type="STRING" id="1450537.A0A395IES4"/>
<evidence type="ECO:0000256" key="4">
    <source>
        <dbReference type="PIRSR" id="PIRSR639383-3"/>
    </source>
</evidence>
<feature type="compositionally biased region" description="Gly residues" evidence="7">
    <location>
        <begin position="146"/>
        <end position="156"/>
    </location>
</feature>